<dbReference type="AlphaFoldDB" id="A0ABD3W8N2"/>
<dbReference type="PANTHER" id="PTHR15034:SF5">
    <property type="entry name" value="DEATH DOMAIN-CONTAINING PROTEIN CRADD"/>
    <property type="match status" value="1"/>
</dbReference>
<organism evidence="2 3">
    <name type="scientific">Sinanodonta woodiana</name>
    <name type="common">Chinese pond mussel</name>
    <name type="synonym">Anodonta woodiana</name>
    <dbReference type="NCBI Taxonomy" id="1069815"/>
    <lineage>
        <taxon>Eukaryota</taxon>
        <taxon>Metazoa</taxon>
        <taxon>Spiralia</taxon>
        <taxon>Lophotrochozoa</taxon>
        <taxon>Mollusca</taxon>
        <taxon>Bivalvia</taxon>
        <taxon>Autobranchia</taxon>
        <taxon>Heteroconchia</taxon>
        <taxon>Palaeoheterodonta</taxon>
        <taxon>Unionida</taxon>
        <taxon>Unionoidea</taxon>
        <taxon>Unionidae</taxon>
        <taxon>Unioninae</taxon>
        <taxon>Sinanodonta</taxon>
    </lineage>
</organism>
<keyword evidence="3" id="KW-1185">Reference proteome</keyword>
<sequence>MNEVQRLVLRKNHSLLVNNLSLSGSKVLEKLFEEDVISSGEQEDILSRVTQRDQNTRLLFVIKRRGSSKKPFDTFLRALEPSYKFIVEKLKKSEDNLKNCNNGTEVQAVCHHCLLKKNLIPNDVSHFLYEEGIISDDDLEDINNKNVPRPERVSRLLEVLERRPNLKLVNESFRSSLEQKYGYLLSEIKTDVLDHFLTCCCHSQSTSNAGARRCEDNVCESLASDDEFFSCAEIEHGQETSDDEYYSCEETMHGQEMADQANDRLTEKQIHGRYSEPNIVNEDVQCNKDYIINLDNRKGKFKRIESRRLLLNVLESERAEQGVLEKTKENQRRNIRGQQNAVHEQDFQESLFTASLPNHESQVKILQHLPKVLPNDKRLMRLCTKLWNKLFFLREKGEWETFNLVSKKAFEKFDDSPDIKVLLYRSEMCVSTFYKNDPSKACDMFDKALEILPKTSMSNWHLARILPLKMELCTQAKKFEEASSLLEQAHQAMMTLRPCLSTGAVYFFEATYLGTILQCTAKGTKSAKSIAERVKMCFLTAISHYQQEQFFGIKSFLNQVYLFLALFSLGVDFKKIRYIETRIVSEDDISLAEYYLNLFENNCWEDSTTWSQMLFFIARGEHHKQRHNLKRSLDYFQEARKCCVGNFEDHLGFIDTNIQFVGSKLDEQIRHNAIQSQSADAILQSLLESSDSSSSGEN</sequence>
<feature type="domain" description="CARD" evidence="1">
    <location>
        <begin position="1"/>
        <end position="67"/>
    </location>
</feature>
<evidence type="ECO:0000313" key="2">
    <source>
        <dbReference type="EMBL" id="KAL3868915.1"/>
    </source>
</evidence>
<dbReference type="PROSITE" id="PS50209">
    <property type="entry name" value="CARD"/>
    <property type="match status" value="1"/>
</dbReference>
<dbReference type="Pfam" id="PF00619">
    <property type="entry name" value="CARD"/>
    <property type="match status" value="1"/>
</dbReference>
<dbReference type="EMBL" id="JBJQND010000008">
    <property type="protein sequence ID" value="KAL3868916.1"/>
    <property type="molecule type" value="Genomic_DNA"/>
</dbReference>
<dbReference type="Gene3D" id="1.10.533.10">
    <property type="entry name" value="Death Domain, Fas"/>
    <property type="match status" value="2"/>
</dbReference>
<dbReference type="InterPro" id="IPR037939">
    <property type="entry name" value="CRADD"/>
</dbReference>
<evidence type="ECO:0000259" key="1">
    <source>
        <dbReference type="PROSITE" id="PS50209"/>
    </source>
</evidence>
<dbReference type="PANTHER" id="PTHR15034">
    <property type="entry name" value="DEATH DOMAIN-CONTAINING PROTEIN CRADD"/>
    <property type="match status" value="1"/>
</dbReference>
<dbReference type="EMBL" id="JBJQND010000008">
    <property type="protein sequence ID" value="KAL3868915.1"/>
    <property type="molecule type" value="Genomic_DNA"/>
</dbReference>
<protein>
    <recommendedName>
        <fullName evidence="1">CARD domain-containing protein</fullName>
    </recommendedName>
</protein>
<proteinExistence type="predicted"/>
<evidence type="ECO:0000313" key="3">
    <source>
        <dbReference type="Proteomes" id="UP001634394"/>
    </source>
</evidence>
<dbReference type="InterPro" id="IPR001315">
    <property type="entry name" value="CARD"/>
</dbReference>
<dbReference type="CDD" id="cd01671">
    <property type="entry name" value="CARD"/>
    <property type="match status" value="2"/>
</dbReference>
<comment type="caution">
    <text evidence="2">The sequence shown here is derived from an EMBL/GenBank/DDBJ whole genome shotgun (WGS) entry which is preliminary data.</text>
</comment>
<gene>
    <name evidence="2" type="ORF">ACJMK2_041669</name>
</gene>
<dbReference type="SMART" id="SM00114">
    <property type="entry name" value="CARD"/>
    <property type="match status" value="1"/>
</dbReference>
<dbReference type="Proteomes" id="UP001634394">
    <property type="component" value="Unassembled WGS sequence"/>
</dbReference>
<accession>A0ABD3W8N2</accession>
<dbReference type="InterPro" id="IPR011029">
    <property type="entry name" value="DEATH-like_dom_sf"/>
</dbReference>
<dbReference type="SUPFAM" id="SSF47986">
    <property type="entry name" value="DEATH domain"/>
    <property type="match status" value="2"/>
</dbReference>
<reference evidence="2 3" key="1">
    <citation type="submission" date="2024-11" db="EMBL/GenBank/DDBJ databases">
        <title>Chromosome-level genome assembly of the freshwater bivalve Anodonta woodiana.</title>
        <authorList>
            <person name="Chen X."/>
        </authorList>
    </citation>
    <scope>NUCLEOTIDE SEQUENCE [LARGE SCALE GENOMIC DNA]</scope>
    <source>
        <strain evidence="2">MN2024</strain>
        <tissue evidence="2">Gills</tissue>
    </source>
</reference>
<name>A0ABD3W8N2_SINWO</name>